<name>A0A4S1CLJ1_9BACT</name>
<dbReference type="EMBL" id="SRSC01000001">
    <property type="protein sequence ID" value="TGU74634.1"/>
    <property type="molecule type" value="Genomic_DNA"/>
</dbReference>
<protein>
    <submittedName>
        <fullName evidence="1">Uncharacterized protein</fullName>
    </submittedName>
</protein>
<dbReference type="AlphaFoldDB" id="A0A4S1CLJ1"/>
<reference evidence="1 2" key="1">
    <citation type="submission" date="2019-04" db="EMBL/GenBank/DDBJ databases">
        <title>Geobacter oryzae sp. nov., ferric-reducing bacteria isolated from paddy soil.</title>
        <authorList>
            <person name="Xu Z."/>
            <person name="Masuda Y."/>
            <person name="Itoh H."/>
            <person name="Senoo K."/>
        </authorList>
    </citation>
    <scope>NUCLEOTIDE SEQUENCE [LARGE SCALE GENOMIC DNA]</scope>
    <source>
        <strain evidence="1 2">Red111</strain>
    </source>
</reference>
<dbReference type="RefSeq" id="WP_135868961.1">
    <property type="nucleotide sequence ID" value="NZ_SRSC01000001.1"/>
</dbReference>
<proteinExistence type="predicted"/>
<sequence length="83" mass="8945">MELLDKLAETARRQHEEADLPASLLKEILEIASDPALGRDGKLVELLLEQIEAFDSYAGAGCFGDAVSATTIQATLDRMRGKG</sequence>
<evidence type="ECO:0000313" key="2">
    <source>
        <dbReference type="Proteomes" id="UP000306416"/>
    </source>
</evidence>
<gene>
    <name evidence="1" type="ORF">E4633_04000</name>
</gene>
<dbReference type="Proteomes" id="UP000306416">
    <property type="component" value="Unassembled WGS sequence"/>
</dbReference>
<dbReference type="NCBIfam" id="NF045727">
    <property type="entry name" value="GSU3529_fam"/>
    <property type="match status" value="1"/>
</dbReference>
<evidence type="ECO:0000313" key="1">
    <source>
        <dbReference type="EMBL" id="TGU74634.1"/>
    </source>
</evidence>
<organism evidence="1 2">
    <name type="scientific">Geomonas terrae</name>
    <dbReference type="NCBI Taxonomy" id="2562681"/>
    <lineage>
        <taxon>Bacteria</taxon>
        <taxon>Pseudomonadati</taxon>
        <taxon>Thermodesulfobacteriota</taxon>
        <taxon>Desulfuromonadia</taxon>
        <taxon>Geobacterales</taxon>
        <taxon>Geobacteraceae</taxon>
        <taxon>Geomonas</taxon>
    </lineage>
</organism>
<keyword evidence="2" id="KW-1185">Reference proteome</keyword>
<accession>A0A4S1CLJ1</accession>
<comment type="caution">
    <text evidence="1">The sequence shown here is derived from an EMBL/GenBank/DDBJ whole genome shotgun (WGS) entry which is preliminary data.</text>
</comment>